<comment type="subcellular location">
    <subcellularLocation>
        <location evidence="1">Cell membrane</location>
        <topology evidence="1">Multi-pass membrane protein</topology>
    </subcellularLocation>
</comment>
<keyword evidence="11" id="KW-1185">Reference proteome</keyword>
<dbReference type="InterPro" id="IPR000425">
    <property type="entry name" value="MIP"/>
</dbReference>
<reference evidence="10 11" key="1">
    <citation type="submission" date="2020-08" db="EMBL/GenBank/DDBJ databases">
        <title>Genome public.</title>
        <authorList>
            <person name="Liu C."/>
            <person name="Sun Q."/>
        </authorList>
    </citation>
    <scope>NUCLEOTIDE SEQUENCE [LARGE SCALE GENOMIC DNA]</scope>
    <source>
        <strain evidence="10 11">NSJ-43</strain>
    </source>
</reference>
<name>A0ABR7G489_9FIRM</name>
<dbReference type="PANTHER" id="PTHR19139">
    <property type="entry name" value="AQUAPORIN TRANSPORTER"/>
    <property type="match status" value="1"/>
</dbReference>
<comment type="caution">
    <text evidence="10">The sequence shown here is derived from an EMBL/GenBank/DDBJ whole genome shotgun (WGS) entry which is preliminary data.</text>
</comment>
<evidence type="ECO:0000313" key="10">
    <source>
        <dbReference type="EMBL" id="MBC5681715.1"/>
    </source>
</evidence>
<keyword evidence="3 8" id="KW-0813">Transport</keyword>
<dbReference type="CDD" id="cd00333">
    <property type="entry name" value="MIP"/>
    <property type="match status" value="1"/>
</dbReference>
<dbReference type="PANTHER" id="PTHR19139:SF199">
    <property type="entry name" value="MIP17260P"/>
    <property type="match status" value="1"/>
</dbReference>
<dbReference type="Proteomes" id="UP000628463">
    <property type="component" value="Unassembled WGS sequence"/>
</dbReference>
<evidence type="ECO:0000256" key="7">
    <source>
        <dbReference type="ARBA" id="ARBA00023136"/>
    </source>
</evidence>
<evidence type="ECO:0000256" key="3">
    <source>
        <dbReference type="ARBA" id="ARBA00022448"/>
    </source>
</evidence>
<evidence type="ECO:0000256" key="5">
    <source>
        <dbReference type="ARBA" id="ARBA00022692"/>
    </source>
</evidence>
<dbReference type="SUPFAM" id="SSF81338">
    <property type="entry name" value="Aquaporin-like"/>
    <property type="match status" value="1"/>
</dbReference>
<keyword evidence="4" id="KW-1003">Cell membrane</keyword>
<dbReference type="EMBL" id="JACOPD010000010">
    <property type="protein sequence ID" value="MBC5681715.1"/>
    <property type="molecule type" value="Genomic_DNA"/>
</dbReference>
<evidence type="ECO:0000256" key="1">
    <source>
        <dbReference type="ARBA" id="ARBA00004651"/>
    </source>
</evidence>
<feature type="transmembrane region" description="Helical" evidence="9">
    <location>
        <begin position="138"/>
        <end position="159"/>
    </location>
</feature>
<evidence type="ECO:0000256" key="4">
    <source>
        <dbReference type="ARBA" id="ARBA00022475"/>
    </source>
</evidence>
<dbReference type="Pfam" id="PF00230">
    <property type="entry name" value="MIP"/>
    <property type="match status" value="1"/>
</dbReference>
<sequence length="266" mass="27947">MRKYFAEFIGTFLLTFLACGVASFTAGYQGFLGVVGISLIFGFIVAVLCYSIGNISGCHINPAVSLGMLISKRMSIVDFMGYVIAQLLGGVAAGFAMLGISKTFSEDIISQYSSYGYNLLSFGTNGYGDASAFLQVNVWGALIIEFILTFVFVITVIGVTSKPEYKSVSGIVIGLSLAAVHLFGIPFTGTGVNPARSFGPALARAVNGDIQALSQVWVFIVAPLAGAVVAALVYKLLSYEKPVVTVSETESENGGQSVSGSVETEE</sequence>
<accession>A0ABR7G489</accession>
<evidence type="ECO:0000256" key="9">
    <source>
        <dbReference type="SAM" id="Phobius"/>
    </source>
</evidence>
<feature type="transmembrane region" description="Helical" evidence="9">
    <location>
        <begin position="212"/>
        <end position="234"/>
    </location>
</feature>
<organism evidence="10 11">
    <name type="scientific">Lachnospira hominis</name>
    <name type="common">ex Liu et al. 2021</name>
    <dbReference type="NCBI Taxonomy" id="2763051"/>
    <lineage>
        <taxon>Bacteria</taxon>
        <taxon>Bacillati</taxon>
        <taxon>Bacillota</taxon>
        <taxon>Clostridia</taxon>
        <taxon>Lachnospirales</taxon>
        <taxon>Lachnospiraceae</taxon>
        <taxon>Lachnospira</taxon>
    </lineage>
</organism>
<feature type="transmembrane region" description="Helical" evidence="9">
    <location>
        <begin position="33"/>
        <end position="55"/>
    </location>
</feature>
<evidence type="ECO:0000313" key="11">
    <source>
        <dbReference type="Proteomes" id="UP000628463"/>
    </source>
</evidence>
<dbReference type="PROSITE" id="PS00221">
    <property type="entry name" value="MIP"/>
    <property type="match status" value="1"/>
</dbReference>
<evidence type="ECO:0000256" key="8">
    <source>
        <dbReference type="RuleBase" id="RU000477"/>
    </source>
</evidence>
<proteinExistence type="inferred from homology"/>
<feature type="transmembrane region" description="Helical" evidence="9">
    <location>
        <begin position="76"/>
        <end position="100"/>
    </location>
</feature>
<keyword evidence="6 9" id="KW-1133">Transmembrane helix</keyword>
<dbReference type="InterPro" id="IPR034294">
    <property type="entry name" value="Aquaporin_transptr"/>
</dbReference>
<dbReference type="RefSeq" id="WP_186837350.1">
    <property type="nucleotide sequence ID" value="NZ_JACOPD010000010.1"/>
</dbReference>
<keyword evidence="5 8" id="KW-0812">Transmembrane</keyword>
<evidence type="ECO:0000256" key="2">
    <source>
        <dbReference type="ARBA" id="ARBA00006175"/>
    </source>
</evidence>
<keyword evidence="7 9" id="KW-0472">Membrane</keyword>
<feature type="transmembrane region" description="Helical" evidence="9">
    <location>
        <begin position="171"/>
        <end position="192"/>
    </location>
</feature>
<dbReference type="Gene3D" id="1.20.1080.10">
    <property type="entry name" value="Glycerol uptake facilitator protein"/>
    <property type="match status" value="1"/>
</dbReference>
<comment type="similarity">
    <text evidence="2 8">Belongs to the MIP/aquaporin (TC 1.A.8) family.</text>
</comment>
<gene>
    <name evidence="10" type="ORF">H8S01_12200</name>
</gene>
<protein>
    <submittedName>
        <fullName evidence="10">Aquaporin</fullName>
    </submittedName>
</protein>
<dbReference type="InterPro" id="IPR022357">
    <property type="entry name" value="MIP_CS"/>
</dbReference>
<dbReference type="PRINTS" id="PR00783">
    <property type="entry name" value="MINTRINSICP"/>
</dbReference>
<dbReference type="InterPro" id="IPR023271">
    <property type="entry name" value="Aquaporin-like"/>
</dbReference>
<evidence type="ECO:0000256" key="6">
    <source>
        <dbReference type="ARBA" id="ARBA00022989"/>
    </source>
</evidence>
<dbReference type="PROSITE" id="PS51257">
    <property type="entry name" value="PROKAR_LIPOPROTEIN"/>
    <property type="match status" value="1"/>
</dbReference>